<feature type="region of interest" description="Disordered" evidence="4">
    <location>
        <begin position="1"/>
        <end position="33"/>
    </location>
</feature>
<comment type="caution">
    <text evidence="6">The sequence shown here is derived from an EMBL/GenBank/DDBJ whole genome shotgun (WGS) entry which is preliminary data.</text>
</comment>
<dbReference type="Pfam" id="PF00106">
    <property type="entry name" value="adh_short"/>
    <property type="match status" value="1"/>
</dbReference>
<dbReference type="SUPFAM" id="SSF51735">
    <property type="entry name" value="NAD(P)-binding Rossmann-fold domains"/>
    <property type="match status" value="1"/>
</dbReference>
<protein>
    <submittedName>
        <fullName evidence="6">Short-chain dehydrogenase</fullName>
    </submittedName>
</protein>
<proteinExistence type="inferred from homology"/>
<dbReference type="InterPro" id="IPR020904">
    <property type="entry name" value="Sc_DH/Rdtase_CS"/>
</dbReference>
<feature type="domain" description="Ketoreductase" evidence="5">
    <location>
        <begin position="38"/>
        <end position="219"/>
    </location>
</feature>
<accession>A0ABQ2FLI5</accession>
<evidence type="ECO:0000313" key="6">
    <source>
        <dbReference type="EMBL" id="GGL10042.1"/>
    </source>
</evidence>
<evidence type="ECO:0000259" key="5">
    <source>
        <dbReference type="SMART" id="SM00822"/>
    </source>
</evidence>
<dbReference type="PRINTS" id="PR00081">
    <property type="entry name" value="GDHRDH"/>
</dbReference>
<feature type="compositionally biased region" description="Basic and acidic residues" evidence="4">
    <location>
        <begin position="8"/>
        <end position="18"/>
    </location>
</feature>
<keyword evidence="7" id="KW-1185">Reference proteome</keyword>
<evidence type="ECO:0000256" key="2">
    <source>
        <dbReference type="ARBA" id="ARBA00023002"/>
    </source>
</evidence>
<dbReference type="Gene3D" id="3.40.50.720">
    <property type="entry name" value="NAD(P)-binding Rossmann-like Domain"/>
    <property type="match status" value="1"/>
</dbReference>
<dbReference type="InterPro" id="IPR057326">
    <property type="entry name" value="KR_dom"/>
</dbReference>
<gene>
    <name evidence="6" type="ORF">GCM10010844_30900</name>
</gene>
<dbReference type="PANTHER" id="PTHR44196">
    <property type="entry name" value="DEHYDROGENASE/REDUCTASE SDR FAMILY MEMBER 7B"/>
    <property type="match status" value="1"/>
</dbReference>
<keyword evidence="2" id="KW-0560">Oxidoreductase</keyword>
<evidence type="ECO:0000256" key="1">
    <source>
        <dbReference type="ARBA" id="ARBA00006484"/>
    </source>
</evidence>
<evidence type="ECO:0000256" key="4">
    <source>
        <dbReference type="SAM" id="MobiDB-lite"/>
    </source>
</evidence>
<dbReference type="InterPro" id="IPR036291">
    <property type="entry name" value="NAD(P)-bd_dom_sf"/>
</dbReference>
<dbReference type="PROSITE" id="PS00061">
    <property type="entry name" value="ADH_SHORT"/>
    <property type="match status" value="1"/>
</dbReference>
<evidence type="ECO:0000313" key="7">
    <source>
        <dbReference type="Proteomes" id="UP000604341"/>
    </source>
</evidence>
<dbReference type="InterPro" id="IPR002347">
    <property type="entry name" value="SDR_fam"/>
</dbReference>
<sequence length="291" mass="31455">MTKPPNSAHRDQTGERCDTITGMTDPLPGAPRHPTARPVVLLTGASSGIGRATAVELASLGYALVLAARRAEDLHALARELDPSGARVLAVPTDVTDDASRRALIREAHAHFGHVDVLINNAGVTVEKGWWWNDPDPLRVLRVNLDAPIELTRLILPEFQTRGSGHIVNIGSVAGRAATNGLYSASKFGIRGFSLALRRELLGTGVHVSLIAPGFVRSEMTASARLPMPGPEVVAQAVARVLLRPKAETIVPRLYRPLVWLEGLIPALGDAVVQRLIWRRYDHSSDPNPKR</sequence>
<dbReference type="SMART" id="SM00822">
    <property type="entry name" value="PKS_KR"/>
    <property type="match status" value="1"/>
</dbReference>
<reference evidence="7" key="1">
    <citation type="journal article" date="2019" name="Int. J. Syst. Evol. Microbiol.">
        <title>The Global Catalogue of Microorganisms (GCM) 10K type strain sequencing project: providing services to taxonomists for standard genome sequencing and annotation.</title>
        <authorList>
            <consortium name="The Broad Institute Genomics Platform"/>
            <consortium name="The Broad Institute Genome Sequencing Center for Infectious Disease"/>
            <person name="Wu L."/>
            <person name="Ma J."/>
        </authorList>
    </citation>
    <scope>NUCLEOTIDE SEQUENCE [LARGE SCALE GENOMIC DNA]</scope>
    <source>
        <strain evidence="7">JCM 19173</strain>
    </source>
</reference>
<dbReference type="Proteomes" id="UP000604341">
    <property type="component" value="Unassembled WGS sequence"/>
</dbReference>
<dbReference type="EMBL" id="BMPE01000011">
    <property type="protein sequence ID" value="GGL10042.1"/>
    <property type="molecule type" value="Genomic_DNA"/>
</dbReference>
<dbReference type="CDD" id="cd05233">
    <property type="entry name" value="SDR_c"/>
    <property type="match status" value="1"/>
</dbReference>
<dbReference type="PRINTS" id="PR00080">
    <property type="entry name" value="SDRFAMILY"/>
</dbReference>
<organism evidence="6 7">
    <name type="scientific">Deinococcus radiotolerans</name>
    <dbReference type="NCBI Taxonomy" id="1309407"/>
    <lineage>
        <taxon>Bacteria</taxon>
        <taxon>Thermotogati</taxon>
        <taxon>Deinococcota</taxon>
        <taxon>Deinococci</taxon>
        <taxon>Deinococcales</taxon>
        <taxon>Deinococcaceae</taxon>
        <taxon>Deinococcus</taxon>
    </lineage>
</organism>
<dbReference type="PANTHER" id="PTHR44196:SF1">
    <property type="entry name" value="DEHYDROGENASE_REDUCTASE SDR FAMILY MEMBER 7B"/>
    <property type="match status" value="1"/>
</dbReference>
<evidence type="ECO:0000256" key="3">
    <source>
        <dbReference type="RuleBase" id="RU000363"/>
    </source>
</evidence>
<name>A0ABQ2FLI5_9DEIO</name>
<comment type="similarity">
    <text evidence="1 3">Belongs to the short-chain dehydrogenases/reductases (SDR) family.</text>
</comment>